<dbReference type="AlphaFoldDB" id="A0A6P4ZF60"/>
<dbReference type="Proteomes" id="UP000515135">
    <property type="component" value="Unplaced"/>
</dbReference>
<name>A0A6P4ZF60_BRABE</name>
<organism evidence="2 3">
    <name type="scientific">Branchiostoma belcheri</name>
    <name type="common">Amphioxus</name>
    <dbReference type="NCBI Taxonomy" id="7741"/>
    <lineage>
        <taxon>Eukaryota</taxon>
        <taxon>Metazoa</taxon>
        <taxon>Chordata</taxon>
        <taxon>Cephalochordata</taxon>
        <taxon>Leptocardii</taxon>
        <taxon>Amphioxiformes</taxon>
        <taxon>Branchiostomatidae</taxon>
        <taxon>Branchiostoma</taxon>
    </lineage>
</organism>
<dbReference type="RefSeq" id="XP_019639865.1">
    <property type="nucleotide sequence ID" value="XM_019784306.1"/>
</dbReference>
<feature type="region of interest" description="Disordered" evidence="1">
    <location>
        <begin position="62"/>
        <end position="83"/>
    </location>
</feature>
<accession>A0A6P4ZF60</accession>
<gene>
    <name evidence="3" type="primary">LOC109481713</name>
</gene>
<protein>
    <submittedName>
        <fullName evidence="3">Uncharacterized protein LOC109481713</fullName>
    </submittedName>
</protein>
<dbReference type="KEGG" id="bbel:109481713"/>
<sequence length="108" mass="11828">MLGLGRSVLRGLMGSLPPAQAFSNVGSILTPGFKKTAMEAAMWTTGTAICAKALQMYLEDKKKQKAPRLETPPPPPPPLKKCTEPQTVHHVEAYWLGFTEGYIRAFEV</sequence>
<proteinExistence type="predicted"/>
<dbReference type="OrthoDB" id="10390547at2759"/>
<evidence type="ECO:0000313" key="3">
    <source>
        <dbReference type="RefSeq" id="XP_019639865.1"/>
    </source>
</evidence>
<evidence type="ECO:0000256" key="1">
    <source>
        <dbReference type="SAM" id="MobiDB-lite"/>
    </source>
</evidence>
<evidence type="ECO:0000313" key="2">
    <source>
        <dbReference type="Proteomes" id="UP000515135"/>
    </source>
</evidence>
<reference evidence="3" key="1">
    <citation type="submission" date="2025-08" db="UniProtKB">
        <authorList>
            <consortium name="RefSeq"/>
        </authorList>
    </citation>
    <scope>IDENTIFICATION</scope>
    <source>
        <tissue evidence="3">Gonad</tissue>
    </source>
</reference>
<dbReference type="GeneID" id="109481713"/>
<keyword evidence="2" id="KW-1185">Reference proteome</keyword>
<feature type="compositionally biased region" description="Pro residues" evidence="1">
    <location>
        <begin position="70"/>
        <end position="79"/>
    </location>
</feature>